<protein>
    <recommendedName>
        <fullName evidence="5">Zn(2)-C6 fungal-type domain-containing protein</fullName>
    </recommendedName>
</protein>
<name>A5DZM3_LODEL</name>
<dbReference type="InParanoid" id="A5DZM3"/>
<dbReference type="VEuPathDB" id="FungiDB:LELG_02810"/>
<dbReference type="EMBL" id="CH981526">
    <property type="protein sequence ID" value="EDK44631.1"/>
    <property type="molecule type" value="Genomic_DNA"/>
</dbReference>
<dbReference type="AlphaFoldDB" id="A5DZM3"/>
<proteinExistence type="predicted"/>
<dbReference type="CDD" id="cd00067">
    <property type="entry name" value="GAL4"/>
    <property type="match status" value="1"/>
</dbReference>
<dbReference type="GO" id="GO:0000981">
    <property type="term" value="F:DNA-binding transcription factor activity, RNA polymerase II-specific"/>
    <property type="evidence" value="ECO:0007669"/>
    <property type="project" value="InterPro"/>
</dbReference>
<dbReference type="KEGG" id="lel:PVL30_003654"/>
<keyword evidence="1" id="KW-0805">Transcription regulation</keyword>
<evidence type="ECO:0000256" key="2">
    <source>
        <dbReference type="ARBA" id="ARBA00023125"/>
    </source>
</evidence>
<dbReference type="InterPro" id="IPR036864">
    <property type="entry name" value="Zn2-C6_fun-type_DNA-bd_sf"/>
</dbReference>
<evidence type="ECO:0000256" key="3">
    <source>
        <dbReference type="ARBA" id="ARBA00023163"/>
    </source>
</evidence>
<sequence>MPRRRLDSSIRRSRTRSGCITCRDRHIKCDEQQPICKNCLRSNRECLKGTRLNFRQYIFHDPEEDPTTSRYLKMLELKLKLKLELGLELKLKLGLGLELKLRPLLLLLLQLYRILDHSITVAALYDHVSRYQQYLPLHSLDDLKESDMNFHDDGFGAFNQPYTKLEKDAEIEATTEEEEEETAAAAEVEKEMTIGMYAADINMLETSNTSYMRSCSTSNYFAIQQMSQAHGLPSDQPVYSNMAGHINAGFPTMPTLFEKINHDARLYNATHPQNQMVPLPQHLQPQVQQPQPQVQQLLLSSVPDFYSTQQLPSQLPPSPPPLLQPPPLPPPSHSLWFLDLTNDAEIWSTIIPRLCRQSSDTFLPDCLQAACSPSIDIKYLLLTTRQFKRWSLIESALVNQQNITMFETLLISICLILYTIYTKNEKYKLNDLQQMILNSESKLFESILEKITLFLVSVETPASAIIVSSIQSITILRFFINKFQDLTFNKRDQKQRKKMKKKIDLETIDKQGVEAGLATTTEPGGVDLSHFLKLNPYEIGFLNSSYRGIDRNSFARVSGSQPTSRQPSLNPTFTLPESQKISSLLWYLIKLDYITNNPLEANNFIFRETYQFENMFEIDAQPWPLADKSKLARIVLEKFTMKLLNIRNDNLVSNMNWGLNNIFALINQSTTWSATTKSQWSNYFEWTIRYVNPPEPRAK</sequence>
<dbReference type="STRING" id="379508.A5DZM3"/>
<dbReference type="SMART" id="SM00066">
    <property type="entry name" value="GAL4"/>
    <property type="match status" value="1"/>
</dbReference>
<dbReference type="Pfam" id="PF00172">
    <property type="entry name" value="Zn_clus"/>
    <property type="match status" value="1"/>
</dbReference>
<dbReference type="HOGENOM" id="CLU_410587_0_0_1"/>
<keyword evidence="7" id="KW-1185">Reference proteome</keyword>
<dbReference type="GO" id="GO:0008270">
    <property type="term" value="F:zinc ion binding"/>
    <property type="evidence" value="ECO:0007669"/>
    <property type="project" value="InterPro"/>
</dbReference>
<keyword evidence="3" id="KW-0804">Transcription</keyword>
<evidence type="ECO:0000256" key="1">
    <source>
        <dbReference type="ARBA" id="ARBA00023015"/>
    </source>
</evidence>
<organism evidence="6 7">
    <name type="scientific">Lodderomyces elongisporus (strain ATCC 11503 / CBS 2605 / JCM 1781 / NBRC 1676 / NRRL YB-4239)</name>
    <name type="common">Yeast</name>
    <name type="synonym">Saccharomyces elongisporus</name>
    <dbReference type="NCBI Taxonomy" id="379508"/>
    <lineage>
        <taxon>Eukaryota</taxon>
        <taxon>Fungi</taxon>
        <taxon>Dikarya</taxon>
        <taxon>Ascomycota</taxon>
        <taxon>Saccharomycotina</taxon>
        <taxon>Pichiomycetes</taxon>
        <taxon>Debaryomycetaceae</taxon>
        <taxon>Candida/Lodderomyces clade</taxon>
        <taxon>Lodderomyces</taxon>
    </lineage>
</organism>
<dbReference type="Gene3D" id="4.10.240.10">
    <property type="entry name" value="Zn(2)-C6 fungal-type DNA-binding domain"/>
    <property type="match status" value="1"/>
</dbReference>
<reference evidence="6 7" key="1">
    <citation type="journal article" date="2009" name="Nature">
        <title>Evolution of pathogenicity and sexual reproduction in eight Candida genomes.</title>
        <authorList>
            <person name="Butler G."/>
            <person name="Rasmussen M.D."/>
            <person name="Lin M.F."/>
            <person name="Santos M.A."/>
            <person name="Sakthikumar S."/>
            <person name="Munro C.A."/>
            <person name="Rheinbay E."/>
            <person name="Grabherr M."/>
            <person name="Forche A."/>
            <person name="Reedy J.L."/>
            <person name="Agrafioti I."/>
            <person name="Arnaud M.B."/>
            <person name="Bates S."/>
            <person name="Brown A.J."/>
            <person name="Brunke S."/>
            <person name="Costanzo M.C."/>
            <person name="Fitzpatrick D.A."/>
            <person name="de Groot P.W."/>
            <person name="Harris D."/>
            <person name="Hoyer L.L."/>
            <person name="Hube B."/>
            <person name="Klis F.M."/>
            <person name="Kodira C."/>
            <person name="Lennard N."/>
            <person name="Logue M.E."/>
            <person name="Martin R."/>
            <person name="Neiman A.M."/>
            <person name="Nikolaou E."/>
            <person name="Quail M.A."/>
            <person name="Quinn J."/>
            <person name="Santos M.C."/>
            <person name="Schmitzberger F.F."/>
            <person name="Sherlock G."/>
            <person name="Shah P."/>
            <person name="Silverstein K.A."/>
            <person name="Skrzypek M.S."/>
            <person name="Soll D."/>
            <person name="Staggs R."/>
            <person name="Stansfield I."/>
            <person name="Stumpf M.P."/>
            <person name="Sudbery P.E."/>
            <person name="Srikantha T."/>
            <person name="Zeng Q."/>
            <person name="Berman J."/>
            <person name="Berriman M."/>
            <person name="Heitman J."/>
            <person name="Gow N.A."/>
            <person name="Lorenz M.C."/>
            <person name="Birren B.W."/>
            <person name="Kellis M."/>
            <person name="Cuomo C.A."/>
        </authorList>
    </citation>
    <scope>NUCLEOTIDE SEQUENCE [LARGE SCALE GENOMIC DNA]</scope>
    <source>
        <strain evidence="7">ATCC 11503 / BCRC 21390 / CBS 2605 / JCM 1781 / NBRC 1676 / NRRL YB-4239</strain>
    </source>
</reference>
<evidence type="ECO:0000313" key="7">
    <source>
        <dbReference type="Proteomes" id="UP000001996"/>
    </source>
</evidence>
<dbReference type="PANTHER" id="PTHR31069">
    <property type="entry name" value="OLEATE-ACTIVATED TRANSCRIPTION FACTOR 1-RELATED"/>
    <property type="match status" value="1"/>
</dbReference>
<dbReference type="PANTHER" id="PTHR31069:SF32">
    <property type="entry name" value="ARGININE METABOLISM REGULATION PROTEIN II"/>
    <property type="match status" value="1"/>
</dbReference>
<dbReference type="PROSITE" id="PS00463">
    <property type="entry name" value="ZN2_CY6_FUNGAL_1"/>
    <property type="match status" value="1"/>
</dbReference>
<evidence type="ECO:0000256" key="4">
    <source>
        <dbReference type="ARBA" id="ARBA00023242"/>
    </source>
</evidence>
<feature type="domain" description="Zn(2)-C6 fungal-type" evidence="5">
    <location>
        <begin position="18"/>
        <end position="46"/>
    </location>
</feature>
<dbReference type="PROSITE" id="PS50048">
    <property type="entry name" value="ZN2_CY6_FUNGAL_2"/>
    <property type="match status" value="1"/>
</dbReference>
<dbReference type="eggNOG" id="ENOG502QT0Z">
    <property type="taxonomic scope" value="Eukaryota"/>
</dbReference>
<dbReference type="SUPFAM" id="SSF57701">
    <property type="entry name" value="Zn2/Cys6 DNA-binding domain"/>
    <property type="match status" value="1"/>
</dbReference>
<accession>A5DZM3</accession>
<keyword evidence="4" id="KW-0539">Nucleus</keyword>
<dbReference type="OMA" id="NISETHW"/>
<dbReference type="OrthoDB" id="416217at2759"/>
<gene>
    <name evidence="6" type="ORF">LELG_02810</name>
</gene>
<evidence type="ECO:0000259" key="5">
    <source>
        <dbReference type="PROSITE" id="PS50048"/>
    </source>
</evidence>
<dbReference type="Proteomes" id="UP000001996">
    <property type="component" value="Unassembled WGS sequence"/>
</dbReference>
<evidence type="ECO:0000313" key="6">
    <source>
        <dbReference type="EMBL" id="EDK44631.1"/>
    </source>
</evidence>
<dbReference type="InterPro" id="IPR001138">
    <property type="entry name" value="Zn2Cys6_DnaBD"/>
</dbReference>
<dbReference type="InterPro" id="IPR050675">
    <property type="entry name" value="OAF3"/>
</dbReference>
<dbReference type="GO" id="GO:0003677">
    <property type="term" value="F:DNA binding"/>
    <property type="evidence" value="ECO:0007669"/>
    <property type="project" value="UniProtKB-KW"/>
</dbReference>
<dbReference type="GeneID" id="5233554"/>
<keyword evidence="2" id="KW-0238">DNA-binding</keyword>